<keyword evidence="6" id="KW-1185">Reference proteome</keyword>
<feature type="compositionally biased region" description="Low complexity" evidence="3">
    <location>
        <begin position="664"/>
        <end position="677"/>
    </location>
</feature>
<evidence type="ECO:0000256" key="4">
    <source>
        <dbReference type="SAM" id="Phobius"/>
    </source>
</evidence>
<keyword evidence="4" id="KW-0812">Transmembrane</keyword>
<feature type="compositionally biased region" description="Polar residues" evidence="3">
    <location>
        <begin position="80"/>
        <end position="120"/>
    </location>
</feature>
<keyword evidence="1" id="KW-0880">Kelch repeat</keyword>
<reference evidence="5 6" key="1">
    <citation type="journal article" date="2020" name="Genomics">
        <title>Complete, high-quality genomes from long-read metagenomic sequencing of two wolf lichen thalli reveals enigmatic genome architecture.</title>
        <authorList>
            <person name="McKenzie S.K."/>
            <person name="Walston R.F."/>
            <person name="Allen J.L."/>
        </authorList>
    </citation>
    <scope>NUCLEOTIDE SEQUENCE [LARGE SCALE GENOMIC DNA]</scope>
    <source>
        <strain evidence="5">WasteWater1</strain>
    </source>
</reference>
<dbReference type="SUPFAM" id="SSF117281">
    <property type="entry name" value="Kelch motif"/>
    <property type="match status" value="1"/>
</dbReference>
<feature type="region of interest" description="Disordered" evidence="3">
    <location>
        <begin position="310"/>
        <end position="335"/>
    </location>
</feature>
<keyword evidence="4" id="KW-0472">Membrane</keyword>
<sequence length="821" mass="87017">MDSDTTSYRPLPSEAEYLGLKAPSVRARPIHTYTRSFPNEQSSEHAASRRRRAKVSAFKELDVDTMLDAQTSHAHRTAIDSLTSRPTQRLRNQPDSFDSLQSDDASPISPNGSESSDQFEFATSENEWTTSWRAFSSSRLMMLALVLLVAMPLLYDTPLLGIAGPSIIGANAGAIRRSGPQKKEFVDGKLVTRQAITDTNVCNRWSQQSALVNGTIYLYGGHTTTTADQMSDTWNNDFLTIDVTKSWDIALPVIAGLPQPSGPPPVSNGYLWNSYDSLYLYGGEYSSDPITNPSPYSLWQYDIASSTWTETQNPQTSAGNNSDGGDQPVLGSAEGAGVSVPELGRGFYFAGHQDPYTTPGWSQQIYRIYLKSLLEFTFPGHSNDGVQSLSGGSTAGSGGVWRNVTQGGIQDTAVFPNRADGVILYVPGYGVDGILVSMAGGTNESFTQMNVIDVYDVGSSTWYRQSTSGAYPILRVNPCAVAFSAPDGSSTNIYMFGGQNLIPYGNQTQYSDMWILTIPSFTWIQVDTKGQSVPPGRTGHTCNIWNGQIIVVGGYTGPPSNGLGCDSGFYVFNATSLQWQNNYNPLTGGDTQNQQVSQQKDISGLSGSYGYQVPVPVQSVIGGKGSGGATVTAPAESATAGPLATGKPITYTITGSNGAEVTETGTASTTGSSASNNGKGGPNIGAIVAGIVAGCFAVLAGYLGFCAWVYRRQLTLYKNHVAMSQRATAAGGGEKSSFLAPTPSGGSSARNKYSTDQSSRKMGSGAGSSGYTAVPPLPMAGEAPIGGNSTANSSVEELSGEPSFFGVLLNPRRSLRVINRD</sequence>
<dbReference type="InterPro" id="IPR011043">
    <property type="entry name" value="Gal_Oxase/kelch_b-propeller"/>
</dbReference>
<evidence type="ECO:0000313" key="5">
    <source>
        <dbReference type="EMBL" id="KAF6218576.1"/>
    </source>
</evidence>
<evidence type="ECO:0000256" key="1">
    <source>
        <dbReference type="ARBA" id="ARBA00022441"/>
    </source>
</evidence>
<feature type="compositionally biased region" description="Polar residues" evidence="3">
    <location>
        <begin position="787"/>
        <end position="796"/>
    </location>
</feature>
<evidence type="ECO:0000313" key="6">
    <source>
        <dbReference type="Proteomes" id="UP000593566"/>
    </source>
</evidence>
<dbReference type="RefSeq" id="XP_037148011.1">
    <property type="nucleotide sequence ID" value="XM_037296830.1"/>
</dbReference>
<dbReference type="PANTHER" id="PTHR46093">
    <property type="entry name" value="ACYL-COA-BINDING DOMAIN-CONTAINING PROTEIN 5"/>
    <property type="match status" value="1"/>
</dbReference>
<dbReference type="PANTHER" id="PTHR46093:SF18">
    <property type="entry name" value="FIBRONECTIN TYPE-III DOMAIN-CONTAINING PROTEIN"/>
    <property type="match status" value="1"/>
</dbReference>
<feature type="region of interest" description="Disordered" evidence="3">
    <location>
        <begin position="732"/>
        <end position="796"/>
    </location>
</feature>
<gene>
    <name evidence="5" type="ORF">HO133_005927</name>
</gene>
<dbReference type="InterPro" id="IPR015915">
    <property type="entry name" value="Kelch-typ_b-propeller"/>
</dbReference>
<dbReference type="EMBL" id="JACCJB010000022">
    <property type="protein sequence ID" value="KAF6218576.1"/>
    <property type="molecule type" value="Genomic_DNA"/>
</dbReference>
<evidence type="ECO:0000256" key="3">
    <source>
        <dbReference type="SAM" id="MobiDB-lite"/>
    </source>
</evidence>
<organism evidence="5 6">
    <name type="scientific">Letharia lupina</name>
    <dbReference type="NCBI Taxonomy" id="560253"/>
    <lineage>
        <taxon>Eukaryota</taxon>
        <taxon>Fungi</taxon>
        <taxon>Dikarya</taxon>
        <taxon>Ascomycota</taxon>
        <taxon>Pezizomycotina</taxon>
        <taxon>Lecanoromycetes</taxon>
        <taxon>OSLEUM clade</taxon>
        <taxon>Lecanoromycetidae</taxon>
        <taxon>Lecanorales</taxon>
        <taxon>Lecanorineae</taxon>
        <taxon>Parmeliaceae</taxon>
        <taxon>Letharia</taxon>
    </lineage>
</organism>
<evidence type="ECO:0000256" key="2">
    <source>
        <dbReference type="ARBA" id="ARBA00022737"/>
    </source>
</evidence>
<dbReference type="GeneID" id="59334332"/>
<name>A0A8H6C8J1_9LECA</name>
<feature type="transmembrane region" description="Helical" evidence="4">
    <location>
        <begin position="684"/>
        <end position="710"/>
    </location>
</feature>
<protein>
    <recommendedName>
        <fullName evidence="7">Kelch repeat-containing protein</fullName>
    </recommendedName>
</protein>
<evidence type="ECO:0008006" key="7">
    <source>
        <dbReference type="Google" id="ProtNLM"/>
    </source>
</evidence>
<proteinExistence type="predicted"/>
<dbReference type="Gene3D" id="2.120.10.80">
    <property type="entry name" value="Kelch-type beta propeller"/>
    <property type="match status" value="2"/>
</dbReference>
<feature type="compositionally biased region" description="Polar residues" evidence="3">
    <location>
        <begin position="744"/>
        <end position="761"/>
    </location>
</feature>
<accession>A0A8H6C8J1</accession>
<feature type="region of interest" description="Disordered" evidence="3">
    <location>
        <begin position="655"/>
        <end position="679"/>
    </location>
</feature>
<dbReference type="Proteomes" id="UP000593566">
    <property type="component" value="Unassembled WGS sequence"/>
</dbReference>
<dbReference type="AlphaFoldDB" id="A0A8H6C8J1"/>
<dbReference type="Pfam" id="PF24681">
    <property type="entry name" value="Kelch_KLHDC2_KLHL20_DRC7"/>
    <property type="match status" value="1"/>
</dbReference>
<feature type="compositionally biased region" description="Polar residues" evidence="3">
    <location>
        <begin position="310"/>
        <end position="324"/>
    </location>
</feature>
<feature type="region of interest" description="Disordered" evidence="3">
    <location>
        <begin position="31"/>
        <end position="53"/>
    </location>
</feature>
<comment type="caution">
    <text evidence="5">The sequence shown here is derived from an EMBL/GenBank/DDBJ whole genome shotgun (WGS) entry which is preliminary data.</text>
</comment>
<dbReference type="SUPFAM" id="SSF50965">
    <property type="entry name" value="Galactose oxidase, central domain"/>
    <property type="match status" value="1"/>
</dbReference>
<keyword evidence="4" id="KW-1133">Transmembrane helix</keyword>
<keyword evidence="2" id="KW-0677">Repeat</keyword>
<feature type="region of interest" description="Disordered" evidence="3">
    <location>
        <begin position="77"/>
        <end position="120"/>
    </location>
</feature>